<dbReference type="InterPro" id="IPR029016">
    <property type="entry name" value="GAF-like_dom_sf"/>
</dbReference>
<dbReference type="EMBL" id="QYYD01000001">
    <property type="protein sequence ID" value="RJF78888.1"/>
    <property type="molecule type" value="Genomic_DNA"/>
</dbReference>
<reference evidence="6 7" key="1">
    <citation type="submission" date="2018-09" db="EMBL/GenBank/DDBJ databases">
        <title>Draft genome sequence of Rhodopseudomonas palustris 2.1.18.</title>
        <authorList>
            <person name="Robertson S.L."/>
            <person name="Meyer T.E."/>
            <person name="Kyndt J.A."/>
        </authorList>
    </citation>
    <scope>NUCLEOTIDE SEQUENCE [LARGE SCALE GENOMIC DNA]</scope>
    <source>
        <strain evidence="6 7">2.1.18</strain>
    </source>
</reference>
<dbReference type="GO" id="GO:0003700">
    <property type="term" value="F:DNA-binding transcription factor activity"/>
    <property type="evidence" value="ECO:0007669"/>
    <property type="project" value="TreeGrafter"/>
</dbReference>
<evidence type="ECO:0000313" key="6">
    <source>
        <dbReference type="EMBL" id="RJF78888.1"/>
    </source>
</evidence>
<dbReference type="SMART" id="SM00346">
    <property type="entry name" value="HTH_ICLR"/>
    <property type="match status" value="1"/>
</dbReference>
<comment type="caution">
    <text evidence="6">The sequence shown here is derived from an EMBL/GenBank/DDBJ whole genome shotgun (WGS) entry which is preliminary data.</text>
</comment>
<evidence type="ECO:0000259" key="4">
    <source>
        <dbReference type="PROSITE" id="PS51077"/>
    </source>
</evidence>
<evidence type="ECO:0000259" key="5">
    <source>
        <dbReference type="PROSITE" id="PS51078"/>
    </source>
</evidence>
<dbReference type="InterPro" id="IPR005471">
    <property type="entry name" value="Tscrpt_reg_IclR_N"/>
</dbReference>
<dbReference type="InterPro" id="IPR014757">
    <property type="entry name" value="Tscrpt_reg_IclR_C"/>
</dbReference>
<organism evidence="6 7">
    <name type="scientific">Rhodopseudomonas palustris</name>
    <dbReference type="NCBI Taxonomy" id="1076"/>
    <lineage>
        <taxon>Bacteria</taxon>
        <taxon>Pseudomonadati</taxon>
        <taxon>Pseudomonadota</taxon>
        <taxon>Alphaproteobacteria</taxon>
        <taxon>Hyphomicrobiales</taxon>
        <taxon>Nitrobacteraceae</taxon>
        <taxon>Rhodopseudomonas</taxon>
    </lineage>
</organism>
<accession>A0A418VRA5</accession>
<dbReference type="SUPFAM" id="SSF46785">
    <property type="entry name" value="Winged helix' DNA-binding domain"/>
    <property type="match status" value="1"/>
</dbReference>
<dbReference type="OrthoDB" id="9807558at2"/>
<gene>
    <name evidence="6" type="ORF">D4Q52_01700</name>
</gene>
<dbReference type="SUPFAM" id="SSF55781">
    <property type="entry name" value="GAF domain-like"/>
    <property type="match status" value="1"/>
</dbReference>
<feature type="domain" description="HTH iclR-type" evidence="4">
    <location>
        <begin position="88"/>
        <end position="150"/>
    </location>
</feature>
<evidence type="ECO:0000256" key="1">
    <source>
        <dbReference type="ARBA" id="ARBA00023015"/>
    </source>
</evidence>
<dbReference type="Gene3D" id="3.30.450.40">
    <property type="match status" value="1"/>
</dbReference>
<evidence type="ECO:0000256" key="2">
    <source>
        <dbReference type="ARBA" id="ARBA00023125"/>
    </source>
</evidence>
<dbReference type="InterPro" id="IPR036390">
    <property type="entry name" value="WH_DNA-bd_sf"/>
</dbReference>
<dbReference type="PANTHER" id="PTHR30136">
    <property type="entry name" value="HELIX-TURN-HELIX TRANSCRIPTIONAL REGULATOR, ICLR FAMILY"/>
    <property type="match status" value="1"/>
</dbReference>
<evidence type="ECO:0000256" key="3">
    <source>
        <dbReference type="ARBA" id="ARBA00023163"/>
    </source>
</evidence>
<dbReference type="PROSITE" id="PS51078">
    <property type="entry name" value="ICLR_ED"/>
    <property type="match status" value="1"/>
</dbReference>
<proteinExistence type="predicted"/>
<feature type="domain" description="IclR-ED" evidence="5">
    <location>
        <begin position="151"/>
        <end position="340"/>
    </location>
</feature>
<dbReference type="InterPro" id="IPR050707">
    <property type="entry name" value="HTH_MetabolicPath_Reg"/>
</dbReference>
<dbReference type="GO" id="GO:0003677">
    <property type="term" value="F:DNA binding"/>
    <property type="evidence" value="ECO:0007669"/>
    <property type="project" value="UniProtKB-KW"/>
</dbReference>
<dbReference type="PROSITE" id="PS51077">
    <property type="entry name" value="HTH_ICLR"/>
    <property type="match status" value="1"/>
</dbReference>
<sequence>MPGLANIPHLTVVPGAPGYRAKLARQLKSSLDSAPPLLPNVTALPQKSNGIAATITATKADVEVENIRMAGASEGAKRGAAKPVETTVLAVERALEMIQLLSGAADGLTLAEISRELIVNKAIASRLLETLEHAGYVWRDDVAQRYYLTYRISNLGLRQLQQSGLLGQCSSLLEDLAERTGELVRLSVVERGEKIIWVYAVVGTRRTLRIDPNFNFDVSLHSHATGKAWLMTLPFERAAQLVEQAGMPRLTPHTRVAYQALREELDAAARRGFALTFEENEVGVGAVAAPIMAPRLSGATECVGVVSVAAPTNRMTRAQIEACGPMAAEVASRLALMWPLDERYPLQLQRHA</sequence>
<keyword evidence="2" id="KW-0238">DNA-binding</keyword>
<dbReference type="InterPro" id="IPR036388">
    <property type="entry name" value="WH-like_DNA-bd_sf"/>
</dbReference>
<dbReference type="Proteomes" id="UP000285523">
    <property type="component" value="Unassembled WGS sequence"/>
</dbReference>
<protein>
    <submittedName>
        <fullName evidence="6">IclR family transcriptional regulator</fullName>
    </submittedName>
</protein>
<evidence type="ECO:0000313" key="7">
    <source>
        <dbReference type="Proteomes" id="UP000285523"/>
    </source>
</evidence>
<dbReference type="Gene3D" id="1.10.10.10">
    <property type="entry name" value="Winged helix-like DNA-binding domain superfamily/Winged helix DNA-binding domain"/>
    <property type="match status" value="1"/>
</dbReference>
<dbReference type="AlphaFoldDB" id="A0A418VRA5"/>
<dbReference type="Pfam" id="PF09339">
    <property type="entry name" value="HTH_IclR"/>
    <property type="match status" value="1"/>
</dbReference>
<dbReference type="Pfam" id="PF01614">
    <property type="entry name" value="IclR_C"/>
    <property type="match status" value="1"/>
</dbReference>
<dbReference type="GO" id="GO:0045892">
    <property type="term" value="P:negative regulation of DNA-templated transcription"/>
    <property type="evidence" value="ECO:0007669"/>
    <property type="project" value="TreeGrafter"/>
</dbReference>
<dbReference type="PANTHER" id="PTHR30136:SF35">
    <property type="entry name" value="HTH-TYPE TRANSCRIPTIONAL REGULATOR RV1719"/>
    <property type="match status" value="1"/>
</dbReference>
<keyword evidence="1" id="KW-0805">Transcription regulation</keyword>
<keyword evidence="3" id="KW-0804">Transcription</keyword>
<name>A0A418VRA5_RHOPL</name>